<feature type="transmembrane region" description="Helical" evidence="7">
    <location>
        <begin position="12"/>
        <end position="33"/>
    </location>
</feature>
<keyword evidence="6 7" id="KW-0472">Membrane</keyword>
<feature type="transmembrane region" description="Helical" evidence="7">
    <location>
        <begin position="275"/>
        <end position="296"/>
    </location>
</feature>
<dbReference type="InterPro" id="IPR003362">
    <property type="entry name" value="Bact_transf"/>
</dbReference>
<evidence type="ECO:0000256" key="5">
    <source>
        <dbReference type="ARBA" id="ARBA00022989"/>
    </source>
</evidence>
<comment type="similarity">
    <text evidence="2">Belongs to the bacterial sugar transferase family.</text>
</comment>
<dbReference type="Proteomes" id="UP000230843">
    <property type="component" value="Unassembled WGS sequence"/>
</dbReference>
<dbReference type="EMBL" id="PFVJ01000048">
    <property type="protein sequence ID" value="PJA89796.1"/>
    <property type="molecule type" value="Genomic_DNA"/>
</dbReference>
<evidence type="ECO:0000259" key="8">
    <source>
        <dbReference type="Pfam" id="PF02397"/>
    </source>
</evidence>
<keyword evidence="3" id="KW-0808">Transferase</keyword>
<comment type="subcellular location">
    <subcellularLocation>
        <location evidence="1">Membrane</location>
        <topology evidence="1">Multi-pass membrane protein</topology>
    </subcellularLocation>
</comment>
<evidence type="ECO:0000256" key="3">
    <source>
        <dbReference type="ARBA" id="ARBA00022679"/>
    </source>
</evidence>
<dbReference type="AlphaFoldDB" id="A0A2M7Z6M6"/>
<gene>
    <name evidence="9" type="ORF">CO137_02255</name>
</gene>
<dbReference type="PANTHER" id="PTHR30576">
    <property type="entry name" value="COLANIC BIOSYNTHESIS UDP-GLUCOSE LIPID CARRIER TRANSFERASE"/>
    <property type="match status" value="1"/>
</dbReference>
<dbReference type="InterPro" id="IPR017475">
    <property type="entry name" value="EPS_sugar_tfrase"/>
</dbReference>
<evidence type="ECO:0000256" key="6">
    <source>
        <dbReference type="ARBA" id="ARBA00023136"/>
    </source>
</evidence>
<dbReference type="NCBIfam" id="TIGR03025">
    <property type="entry name" value="EPS_sugtrans"/>
    <property type="match status" value="1"/>
</dbReference>
<dbReference type="PANTHER" id="PTHR30576:SF21">
    <property type="entry name" value="UDP-GLUCOSE:UNDECAPRENYL-PHOSPHATE GLUCOSE-1-PHOSPHATE TRANSFERASE"/>
    <property type="match status" value="1"/>
</dbReference>
<comment type="caution">
    <text evidence="9">The sequence shown here is derived from an EMBL/GenBank/DDBJ whole genome shotgun (WGS) entry which is preliminary data.</text>
</comment>
<dbReference type="GO" id="GO:0009242">
    <property type="term" value="P:colanic acid biosynthetic process"/>
    <property type="evidence" value="ECO:0007669"/>
    <property type="project" value="TreeGrafter"/>
</dbReference>
<proteinExistence type="inferred from homology"/>
<sequence length="462" mass="54072">MRFLYRFKQTVLLTGDVLSLFIALWLSLLIRNLEIPTIEKWLTHIPLFSIIFLIWILNNYINGLYDLIKISQKQKFYRRFVETSILSLIVGVFFFYLINNTSIAPKTILLLNISLGYGLSFLWRSVFRKFSGLKKLQTNVLLVGYTPEIKELLEIFNKYPEKGYTISALIEPNKMVKASDFPFDVYYNLHTIRPAITNHNVQIVVISPSLKNDPEAMREFYELLFWKVQINDLSSFYEIVTGRIPPFTFSEGWFLQHLRHHENTIYEKFKIITDFLGAFTIFLVFICLFPFIALGIKLTSKGPIFFKQKRIGRFGKHFMIYKFRSMYALSNDGSAETEGATFAKKDDKRITSFGKFLRKTRLDELPQALNMLKGEIGLVGPRPERPEICKTLEERMPYYSLRHVVKPGLTGWAVINQNYTDTMESSLQKLQYDLFYIKNRSMLLDISIILKTVNLLIRFMGQ</sequence>
<feature type="transmembrane region" description="Helical" evidence="7">
    <location>
        <begin position="45"/>
        <end position="68"/>
    </location>
</feature>
<feature type="transmembrane region" description="Helical" evidence="7">
    <location>
        <begin position="80"/>
        <end position="98"/>
    </location>
</feature>
<feature type="domain" description="Bacterial sugar transferase" evidence="8">
    <location>
        <begin position="270"/>
        <end position="457"/>
    </location>
</feature>
<keyword evidence="5 7" id="KW-1133">Transmembrane helix</keyword>
<protein>
    <recommendedName>
        <fullName evidence="8">Bacterial sugar transferase domain-containing protein</fullName>
    </recommendedName>
</protein>
<organism evidence="9 10">
    <name type="scientific">Candidatus Magasanikbacteria bacterium CG_4_9_14_3_um_filter_32_9</name>
    <dbReference type="NCBI Taxonomy" id="1974644"/>
    <lineage>
        <taxon>Bacteria</taxon>
        <taxon>Candidatus Magasanikiibacteriota</taxon>
    </lineage>
</organism>
<evidence type="ECO:0000256" key="7">
    <source>
        <dbReference type="SAM" id="Phobius"/>
    </source>
</evidence>
<dbReference type="GO" id="GO:0016020">
    <property type="term" value="C:membrane"/>
    <property type="evidence" value="ECO:0007669"/>
    <property type="project" value="UniProtKB-SubCell"/>
</dbReference>
<keyword evidence="4 7" id="KW-0812">Transmembrane</keyword>
<evidence type="ECO:0000256" key="4">
    <source>
        <dbReference type="ARBA" id="ARBA00022692"/>
    </source>
</evidence>
<evidence type="ECO:0000256" key="2">
    <source>
        <dbReference type="ARBA" id="ARBA00006464"/>
    </source>
</evidence>
<evidence type="ECO:0000313" key="9">
    <source>
        <dbReference type="EMBL" id="PJA89796.1"/>
    </source>
</evidence>
<reference evidence="10" key="1">
    <citation type="submission" date="2017-09" db="EMBL/GenBank/DDBJ databases">
        <title>Depth-based differentiation of microbial function through sediment-hosted aquifers and enrichment of novel symbionts in the deep terrestrial subsurface.</title>
        <authorList>
            <person name="Probst A.J."/>
            <person name="Ladd B."/>
            <person name="Jarett J.K."/>
            <person name="Geller-Mcgrath D.E."/>
            <person name="Sieber C.M.K."/>
            <person name="Emerson J.B."/>
            <person name="Anantharaman K."/>
            <person name="Thomas B.C."/>
            <person name="Malmstrom R."/>
            <person name="Stieglmeier M."/>
            <person name="Klingl A."/>
            <person name="Woyke T."/>
            <person name="Ryan C.M."/>
            <person name="Banfield J.F."/>
        </authorList>
    </citation>
    <scope>NUCLEOTIDE SEQUENCE [LARGE SCALE GENOMIC DNA]</scope>
</reference>
<feature type="transmembrane region" description="Helical" evidence="7">
    <location>
        <begin position="110"/>
        <end position="127"/>
    </location>
</feature>
<name>A0A2M7Z6M6_9BACT</name>
<accession>A0A2M7Z6M6</accession>
<evidence type="ECO:0000313" key="10">
    <source>
        <dbReference type="Proteomes" id="UP000230843"/>
    </source>
</evidence>
<dbReference type="GO" id="GO:0089702">
    <property type="term" value="F:undecaprenyl-phosphate glucose phosphotransferase activity"/>
    <property type="evidence" value="ECO:0007669"/>
    <property type="project" value="TreeGrafter"/>
</dbReference>
<evidence type="ECO:0000256" key="1">
    <source>
        <dbReference type="ARBA" id="ARBA00004141"/>
    </source>
</evidence>
<dbReference type="Pfam" id="PF02397">
    <property type="entry name" value="Bac_transf"/>
    <property type="match status" value="1"/>
</dbReference>